<evidence type="ECO:0000256" key="2">
    <source>
        <dbReference type="ARBA" id="ARBA00008263"/>
    </source>
</evidence>
<dbReference type="InterPro" id="IPR050220">
    <property type="entry name" value="Type_II_DNA_Topoisomerases"/>
</dbReference>
<feature type="short sequence motif" description="GyrA-box" evidence="8">
    <location>
        <begin position="557"/>
        <end position="563"/>
    </location>
</feature>
<comment type="subcellular location">
    <subcellularLocation>
        <location evidence="8">Cytoplasm</location>
    </subcellularLocation>
</comment>
<dbReference type="InterPro" id="IPR035516">
    <property type="entry name" value="Gyrase/topoIV_suA_C"/>
</dbReference>
<dbReference type="InterPro" id="IPR005743">
    <property type="entry name" value="GyrA"/>
</dbReference>
<dbReference type="NCBIfam" id="NF004044">
    <property type="entry name" value="PRK05561.1"/>
    <property type="match status" value="1"/>
</dbReference>
<comment type="catalytic activity">
    <reaction evidence="1 8 9">
        <text>ATP-dependent breakage, passage and rejoining of double-stranded DNA.</text>
        <dbReference type="EC" id="5.6.2.2"/>
    </reaction>
</comment>
<evidence type="ECO:0000313" key="13">
    <source>
        <dbReference type="Proteomes" id="UP001218579"/>
    </source>
</evidence>
<feature type="domain" description="Topo IIA-type catalytic" evidence="11">
    <location>
        <begin position="40"/>
        <end position="530"/>
    </location>
</feature>
<keyword evidence="4 8" id="KW-0067">ATP-binding</keyword>
<comment type="caution">
    <text evidence="12">The sequence shown here is derived from an EMBL/GenBank/DDBJ whole genome shotgun (WGS) entry which is preliminary data.</text>
</comment>
<keyword evidence="5 8" id="KW-0799">Topoisomerase</keyword>
<keyword evidence="6 8" id="KW-0238">DNA-binding</keyword>
<sequence length="919" mass="99685">MTVSNLPGIPSGGIAHIAIEDELKRSYLDYAMSVIVSRALPDARDGLKPVHRRILYMMQQSGYTPEKSYVKCARPVGDVMGRLHPHGDAAIYMALVRMAQPFSMGLVLIDGQGNFGSVDGDMPAAMRYTECRLAKAAMPILADIDKDTVDFQPNYDGKEEEPTVLPSRIPNLLVNGAGGIAVGMATNIPPHNLGEIVNACLALLETPDISLEELLEFVPGPDFPTGGEILGRSGARQALMTGRGSVIMRSKASVETIRKDREAIVVTEIPYQVNKASLIEHIAELVRDKRIEGIADIRDESDRQGMRIVVELKRDASGDVILNQLFRYTALQTSFGVNMLALNHGRPQQMGLRKLLELFLEFREDVVIRRTKFELNKARDRGHVLVGLAIAVANIDEVIHIIRSSADPSEARERLTARDWPAGEMSPLIDLIADPRSIVLDGSNVRLTDEQARAILALTLSRLTGLGQDEIFGEARTLAGAIAGFLEILSSREKILGIVRDELIEVRDQFAVPRRTEIVDGEGDIEDEDLIPREDMVVTVTHSGYVKRTALTAYRTQHRGGKGRSGMAMKDEDAITGIFAASTHQPMLFFSSAGKAYKLKVWKLPLGNPQSKGKAFVNLLPLDKGEVVTNILALPEEEAAWDKLDIIFATRSGDVRRNKLSDFVNVNRAGKIAMKLEDGDAIVGVAICTEDQDVLLSTASGRSIRFAVDEVRVFAGRSSTGVRGVRLGADDSVISMAILRRVAATPAERTAYLKHAAAMRAAVSGEGEDVSVAVEDDGDEGADEASLTPERIAELGAAEEFILTIADTGFGKRTSSYDYRRTGRGGQGIVAIDLSKRGGKLVASFPVEDSDQLLLVTDGGQLTRTRVSQVRIASRNTQGVTIFRTSGEKVVSVERLAESAEDEGDAAGEPETDAGTATE</sequence>
<feature type="region of interest" description="Disordered" evidence="10">
    <location>
        <begin position="896"/>
        <end position="919"/>
    </location>
</feature>
<reference evidence="12 13" key="1">
    <citation type="submission" date="2023-01" db="EMBL/GenBank/DDBJ databases">
        <title>Novel species of the genus Asticcacaulis isolated from rivers.</title>
        <authorList>
            <person name="Lu H."/>
        </authorList>
    </citation>
    <scope>NUCLEOTIDE SEQUENCE [LARGE SCALE GENOMIC DNA]</scope>
    <source>
        <strain evidence="12 13">LKC15W</strain>
    </source>
</reference>
<comment type="function">
    <text evidence="8">A type II topoisomerase that negatively supercoils closed circular double-stranded (ds) DNA in an ATP-dependent manner to modulate DNA topology and maintain chromosomes in an underwound state. Negative supercoiling favors strand separation, and DNA replication, transcription, recombination and repair, all of which involve strand separation. Also able to catalyze the interconversion of other topological isomers of dsDNA rings, including catenanes and knotted rings. Type II topoisomerases break and join 2 DNA strands simultaneously in an ATP-dependent manner.</text>
</comment>
<evidence type="ECO:0000256" key="10">
    <source>
        <dbReference type="SAM" id="MobiDB-lite"/>
    </source>
</evidence>
<dbReference type="Gene3D" id="1.10.268.10">
    <property type="entry name" value="Topoisomerase, domain 3"/>
    <property type="match status" value="1"/>
</dbReference>
<accession>A0ABT5HFQ3</accession>
<evidence type="ECO:0000256" key="7">
    <source>
        <dbReference type="ARBA" id="ARBA00023235"/>
    </source>
</evidence>
<dbReference type="NCBIfam" id="TIGR01063">
    <property type="entry name" value="gyrA"/>
    <property type="match status" value="1"/>
</dbReference>
<comment type="similarity">
    <text evidence="2 8">Belongs to the type II topoisomerase GyrA/ParC subunit family.</text>
</comment>
<dbReference type="Pfam" id="PF03989">
    <property type="entry name" value="DNA_gyraseA_C"/>
    <property type="match status" value="6"/>
</dbReference>
<evidence type="ECO:0000256" key="9">
    <source>
        <dbReference type="PROSITE-ProRule" id="PRU01384"/>
    </source>
</evidence>
<protein>
    <recommendedName>
        <fullName evidence="8">DNA gyrase subunit A</fullName>
        <ecNumber evidence="8">5.6.2.2</ecNumber>
    </recommendedName>
</protein>
<dbReference type="PROSITE" id="PS52040">
    <property type="entry name" value="TOPO_IIA"/>
    <property type="match status" value="1"/>
</dbReference>
<dbReference type="RefSeq" id="WP_272743401.1">
    <property type="nucleotide sequence ID" value="NZ_JAQQKV010000001.1"/>
</dbReference>
<comment type="subunit">
    <text evidence="8">Heterotetramer, composed of two GyrA and two GyrB chains. In the heterotetramer, GyrA contains the active site tyrosine that forms a transient covalent intermediate with DNA, while GyrB binds cofactors and catalyzes ATP hydrolysis.</text>
</comment>
<dbReference type="NCBIfam" id="NF004043">
    <property type="entry name" value="PRK05560.1"/>
    <property type="match status" value="1"/>
</dbReference>
<dbReference type="InterPro" id="IPR013760">
    <property type="entry name" value="Topo_IIA-like_dom_sf"/>
</dbReference>
<name>A0ABT5HFQ3_9CAUL</name>
<keyword evidence="7 8" id="KW-0413">Isomerase</keyword>
<evidence type="ECO:0000259" key="11">
    <source>
        <dbReference type="PROSITE" id="PS52040"/>
    </source>
</evidence>
<dbReference type="PANTHER" id="PTHR43493">
    <property type="entry name" value="DNA GYRASE/TOPOISOMERASE SUBUNIT A"/>
    <property type="match status" value="1"/>
</dbReference>
<dbReference type="Pfam" id="PF00521">
    <property type="entry name" value="DNA_topoisoIV"/>
    <property type="match status" value="1"/>
</dbReference>
<dbReference type="Proteomes" id="UP001218579">
    <property type="component" value="Unassembled WGS sequence"/>
</dbReference>
<dbReference type="EMBL" id="JAQQKV010000001">
    <property type="protein sequence ID" value="MDC7675091.1"/>
    <property type="molecule type" value="Genomic_DNA"/>
</dbReference>
<gene>
    <name evidence="8 12" type="primary">gyrA</name>
    <name evidence="12" type="ORF">PQU98_03050</name>
</gene>
<keyword evidence="13" id="KW-1185">Reference proteome</keyword>
<dbReference type="EC" id="5.6.2.2" evidence="8"/>
<dbReference type="HAMAP" id="MF_01897">
    <property type="entry name" value="GyrA"/>
    <property type="match status" value="1"/>
</dbReference>
<dbReference type="GO" id="GO:0003918">
    <property type="term" value="F:DNA topoisomerase type II (double strand cut, ATP-hydrolyzing) activity"/>
    <property type="evidence" value="ECO:0007669"/>
    <property type="project" value="UniProtKB-EC"/>
</dbReference>
<dbReference type="SUPFAM" id="SSF56719">
    <property type="entry name" value="Type II DNA topoisomerase"/>
    <property type="match status" value="1"/>
</dbReference>
<evidence type="ECO:0000256" key="1">
    <source>
        <dbReference type="ARBA" id="ARBA00000185"/>
    </source>
</evidence>
<organism evidence="12 13">
    <name type="scientific">Asticcacaulis machinosus</name>
    <dbReference type="NCBI Taxonomy" id="2984211"/>
    <lineage>
        <taxon>Bacteria</taxon>
        <taxon>Pseudomonadati</taxon>
        <taxon>Pseudomonadota</taxon>
        <taxon>Alphaproteobacteria</taxon>
        <taxon>Caulobacterales</taxon>
        <taxon>Caulobacteraceae</taxon>
        <taxon>Asticcacaulis</taxon>
    </lineage>
</organism>
<dbReference type="InterPro" id="IPR002205">
    <property type="entry name" value="Topo_IIA_dom_A"/>
</dbReference>
<evidence type="ECO:0000256" key="6">
    <source>
        <dbReference type="ARBA" id="ARBA00023125"/>
    </source>
</evidence>
<keyword evidence="3 8" id="KW-0547">Nucleotide-binding</keyword>
<keyword evidence="8" id="KW-0963">Cytoplasm</keyword>
<dbReference type="InterPro" id="IPR013757">
    <property type="entry name" value="Topo_IIA_A_a_sf"/>
</dbReference>
<feature type="compositionally biased region" description="Acidic residues" evidence="10">
    <location>
        <begin position="899"/>
        <end position="912"/>
    </location>
</feature>
<dbReference type="Gene3D" id="3.30.1360.40">
    <property type="match status" value="1"/>
</dbReference>
<dbReference type="Gene3D" id="2.120.10.90">
    <property type="entry name" value="DNA gyrase/topoisomerase IV, subunit A, C-terminal"/>
    <property type="match status" value="1"/>
</dbReference>
<dbReference type="InterPro" id="IPR013758">
    <property type="entry name" value="Topo_IIA_A/C_ab"/>
</dbReference>
<dbReference type="InterPro" id="IPR006691">
    <property type="entry name" value="GyrA/parC_rep"/>
</dbReference>
<evidence type="ECO:0000256" key="5">
    <source>
        <dbReference type="ARBA" id="ARBA00023029"/>
    </source>
</evidence>
<dbReference type="Gene3D" id="3.90.199.10">
    <property type="entry name" value="Topoisomerase II, domain 5"/>
    <property type="match status" value="1"/>
</dbReference>
<dbReference type="CDD" id="cd00187">
    <property type="entry name" value="TOP4c"/>
    <property type="match status" value="1"/>
</dbReference>
<comment type="miscellaneous">
    <text evidence="8">Few gyrases are as efficient as E.coli at forming negative supercoils. Not all organisms have 2 type II topoisomerases; in organisms with a single type II topoisomerase this enzyme also has to decatenate newly replicated chromosomes.</text>
</comment>
<proteinExistence type="inferred from homology"/>
<evidence type="ECO:0000256" key="8">
    <source>
        <dbReference type="HAMAP-Rule" id="MF_01897"/>
    </source>
</evidence>
<dbReference type="SMART" id="SM00434">
    <property type="entry name" value="TOP4c"/>
    <property type="match status" value="1"/>
</dbReference>
<dbReference type="PANTHER" id="PTHR43493:SF5">
    <property type="entry name" value="DNA GYRASE SUBUNIT A, CHLOROPLASTIC_MITOCHONDRIAL"/>
    <property type="match status" value="1"/>
</dbReference>
<feature type="active site" description="O-(5'-phospho-DNA)-tyrosine intermediate" evidence="8 9">
    <location>
        <position position="128"/>
    </location>
</feature>
<evidence type="ECO:0000256" key="3">
    <source>
        <dbReference type="ARBA" id="ARBA00022741"/>
    </source>
</evidence>
<evidence type="ECO:0000256" key="4">
    <source>
        <dbReference type="ARBA" id="ARBA00022840"/>
    </source>
</evidence>
<dbReference type="SUPFAM" id="SSF101904">
    <property type="entry name" value="GyrA/ParC C-terminal domain-like"/>
    <property type="match status" value="1"/>
</dbReference>
<evidence type="ECO:0000313" key="12">
    <source>
        <dbReference type="EMBL" id="MDC7675091.1"/>
    </source>
</evidence>